<dbReference type="GO" id="GO:0005886">
    <property type="term" value="C:plasma membrane"/>
    <property type="evidence" value="ECO:0007669"/>
    <property type="project" value="TreeGrafter"/>
</dbReference>
<keyword evidence="5" id="KW-1185">Reference proteome</keyword>
<evidence type="ECO:0000256" key="2">
    <source>
        <dbReference type="ARBA" id="ARBA00022840"/>
    </source>
</evidence>
<sequence length="315" mass="36035">MFKYQEDLRIQIYENVHEEIKLAKNNFDERIYHQDGYELYKGVHKGRPIIVKEYRGLSDEEHVAINEIMYASGMSVHRNALKFLGCCLEVNCPFLVFETAQNKTVANRICDRDYAQFQPMPWKERLKIAVEIAHAVVYLHTAFQRPIVHRHIKPSNVLFDERDKAKLCDFSLCVSIPEGESHVEEILAGTLGFVAPESIKTGFFSEKTDVYSLGTFLLVLLTAQKQFNLSRAQNGGEDLLGPYVKSQIENNRFEEIVDPCIVAEGTWLGKEQQLKAVISLAILCVNDSEEERPTMIEVAKNSEMFIELRMGLVSL</sequence>
<dbReference type="PROSITE" id="PS50011">
    <property type="entry name" value="PROTEIN_KINASE_DOM"/>
    <property type="match status" value="1"/>
</dbReference>
<name>A0AAV8T919_9ROSI</name>
<dbReference type="PANTHER" id="PTHR27005">
    <property type="entry name" value="WALL-ASSOCIATED RECEPTOR KINASE-LIKE 21"/>
    <property type="match status" value="1"/>
</dbReference>
<reference evidence="4 5" key="1">
    <citation type="submission" date="2021-09" db="EMBL/GenBank/DDBJ databases">
        <title>Genomic insights and catalytic innovation underlie evolution of tropane alkaloids biosynthesis.</title>
        <authorList>
            <person name="Wang Y.-J."/>
            <person name="Tian T."/>
            <person name="Huang J.-P."/>
            <person name="Huang S.-X."/>
        </authorList>
    </citation>
    <scope>NUCLEOTIDE SEQUENCE [LARGE SCALE GENOMIC DNA]</scope>
    <source>
        <strain evidence="4">KIB-2018</strain>
        <tissue evidence="4">Leaf</tissue>
    </source>
</reference>
<evidence type="ECO:0000313" key="4">
    <source>
        <dbReference type="EMBL" id="KAJ8762755.1"/>
    </source>
</evidence>
<keyword evidence="2" id="KW-0067">ATP-binding</keyword>
<dbReference type="GO" id="GO:0005524">
    <property type="term" value="F:ATP binding"/>
    <property type="evidence" value="ECO:0007669"/>
    <property type="project" value="UniProtKB-KW"/>
</dbReference>
<feature type="domain" description="Protein kinase" evidence="3">
    <location>
        <begin position="16"/>
        <end position="306"/>
    </location>
</feature>
<accession>A0AAV8T919</accession>
<gene>
    <name evidence="4" type="ORF">K2173_017570</name>
</gene>
<dbReference type="InterPro" id="IPR011009">
    <property type="entry name" value="Kinase-like_dom_sf"/>
</dbReference>
<dbReference type="SUPFAM" id="SSF56112">
    <property type="entry name" value="Protein kinase-like (PK-like)"/>
    <property type="match status" value="1"/>
</dbReference>
<dbReference type="EMBL" id="JAIWQS010000006">
    <property type="protein sequence ID" value="KAJ8762755.1"/>
    <property type="molecule type" value="Genomic_DNA"/>
</dbReference>
<dbReference type="InterPro" id="IPR000719">
    <property type="entry name" value="Prot_kinase_dom"/>
</dbReference>
<dbReference type="Pfam" id="PF00069">
    <property type="entry name" value="Pkinase"/>
    <property type="match status" value="1"/>
</dbReference>
<dbReference type="Gene3D" id="3.30.200.20">
    <property type="entry name" value="Phosphorylase Kinase, domain 1"/>
    <property type="match status" value="1"/>
</dbReference>
<organism evidence="4 5">
    <name type="scientific">Erythroxylum novogranatense</name>
    <dbReference type="NCBI Taxonomy" id="1862640"/>
    <lineage>
        <taxon>Eukaryota</taxon>
        <taxon>Viridiplantae</taxon>
        <taxon>Streptophyta</taxon>
        <taxon>Embryophyta</taxon>
        <taxon>Tracheophyta</taxon>
        <taxon>Spermatophyta</taxon>
        <taxon>Magnoliopsida</taxon>
        <taxon>eudicotyledons</taxon>
        <taxon>Gunneridae</taxon>
        <taxon>Pentapetalae</taxon>
        <taxon>rosids</taxon>
        <taxon>fabids</taxon>
        <taxon>Malpighiales</taxon>
        <taxon>Erythroxylaceae</taxon>
        <taxon>Erythroxylum</taxon>
    </lineage>
</organism>
<dbReference type="AlphaFoldDB" id="A0AAV8T919"/>
<dbReference type="Proteomes" id="UP001159364">
    <property type="component" value="Linkage Group LG06"/>
</dbReference>
<dbReference type="PANTHER" id="PTHR27005:SF499">
    <property type="entry name" value="PROTEIN KINASE DOMAIN-CONTAINING PROTEIN"/>
    <property type="match status" value="1"/>
</dbReference>
<evidence type="ECO:0000256" key="1">
    <source>
        <dbReference type="ARBA" id="ARBA00022741"/>
    </source>
</evidence>
<keyword evidence="1" id="KW-0547">Nucleotide-binding</keyword>
<comment type="caution">
    <text evidence="4">The sequence shown here is derived from an EMBL/GenBank/DDBJ whole genome shotgun (WGS) entry which is preliminary data.</text>
</comment>
<dbReference type="Gene3D" id="1.10.510.10">
    <property type="entry name" value="Transferase(Phosphotransferase) domain 1"/>
    <property type="match status" value="1"/>
</dbReference>
<dbReference type="GO" id="GO:0004674">
    <property type="term" value="F:protein serine/threonine kinase activity"/>
    <property type="evidence" value="ECO:0007669"/>
    <property type="project" value="TreeGrafter"/>
</dbReference>
<protein>
    <recommendedName>
        <fullName evidence="3">Protein kinase domain-containing protein</fullName>
    </recommendedName>
</protein>
<evidence type="ECO:0000259" key="3">
    <source>
        <dbReference type="PROSITE" id="PS50011"/>
    </source>
</evidence>
<proteinExistence type="predicted"/>
<evidence type="ECO:0000313" key="5">
    <source>
        <dbReference type="Proteomes" id="UP001159364"/>
    </source>
</evidence>
<dbReference type="InterPro" id="IPR045274">
    <property type="entry name" value="WAK-like"/>
</dbReference>
<dbReference type="GO" id="GO:0007166">
    <property type="term" value="P:cell surface receptor signaling pathway"/>
    <property type="evidence" value="ECO:0007669"/>
    <property type="project" value="InterPro"/>
</dbReference>